<dbReference type="Proteomes" id="UP000276437">
    <property type="component" value="Chromosome"/>
</dbReference>
<sequence>MKPNSLQGKTVSVREKRLNTLSAYFGEAGLLLQELKKEDMKQRVRTFSQTAVDDVVSVLRLLSGINNVVAIVHGPRGCSASQLYFETSGEFKNRWALTNLNERDTIMGGEASLREAIITLNRRYQPQIIFVIATPVVAINNDDIFSVVAELRAELGLIIVPVYSDGFKSKTGITGYDTALHALIKYLPFKQGCERGNFINLLSITERCQDIREIERMINGLGLEANILPRTADIQNFTKAPRAKVSISINSDYSHYLGQILEENYGVQFLQPAPPIGIKGTYHWLAALGKAVGLEREADELNVAGMSQLGPSMGMCDFTNVKAYINLPTSTACGMASLVEELGAEVVGLTVHHIDKLHQLKLAEVADKNPALQVHVAQGQPFEQANILERLKPDVYIGNAENAVWAAKLGIAAIAVDNLSILGYQGVAEVSHRLKKALFNKSFVQKLKKNSASLYQQGWYHKSPNWYIKLEVK</sequence>
<dbReference type="SUPFAM" id="SSF53807">
    <property type="entry name" value="Helical backbone' metal receptor"/>
    <property type="match status" value="1"/>
</dbReference>
<organism evidence="2 3">
    <name type="scientific">Methylomusa anaerophila</name>
    <dbReference type="NCBI Taxonomy" id="1930071"/>
    <lineage>
        <taxon>Bacteria</taxon>
        <taxon>Bacillati</taxon>
        <taxon>Bacillota</taxon>
        <taxon>Negativicutes</taxon>
        <taxon>Selenomonadales</taxon>
        <taxon>Sporomusaceae</taxon>
        <taxon>Methylomusa</taxon>
    </lineage>
</organism>
<dbReference type="CDD" id="cd00316">
    <property type="entry name" value="Oxidoreductase_nitrogenase"/>
    <property type="match status" value="1"/>
</dbReference>
<dbReference type="OrthoDB" id="9767044at2"/>
<dbReference type="RefSeq" id="WP_126305786.1">
    <property type="nucleotide sequence ID" value="NZ_AP018449.1"/>
</dbReference>
<evidence type="ECO:0000313" key="3">
    <source>
        <dbReference type="Proteomes" id="UP000276437"/>
    </source>
</evidence>
<protein>
    <submittedName>
        <fullName evidence="2">Nitrogenase molybdenum-iron protein alpha chain</fullName>
        <ecNumber evidence="2">1.18.6.1</ecNumber>
    </submittedName>
</protein>
<accession>A0A348AEY7</accession>
<keyword evidence="2" id="KW-0560">Oxidoreductase</keyword>
<dbReference type="AlphaFoldDB" id="A0A348AEY7"/>
<proteinExistence type="predicted"/>
<dbReference type="PANTHER" id="PTHR42956">
    <property type="entry name" value="NITROGENASE IRON-MOLYBDENUM COFACTOR BIOSYNTHESIS PROTEIN NIFE"/>
    <property type="match status" value="1"/>
</dbReference>
<reference evidence="2 3" key="1">
    <citation type="journal article" date="2018" name="Int. J. Syst. Evol. Microbiol.">
        <title>Methylomusa anaerophila gen. nov., sp. nov., an anaerobic methanol-utilizing bacterium isolated from a microbial fuel cell.</title>
        <authorList>
            <person name="Amano N."/>
            <person name="Yamamuro A."/>
            <person name="Miyahara M."/>
            <person name="Kouzuma A."/>
            <person name="Abe T."/>
            <person name="Watanabe K."/>
        </authorList>
    </citation>
    <scope>NUCLEOTIDE SEQUENCE [LARGE SCALE GENOMIC DNA]</scope>
    <source>
        <strain evidence="2 3">MMFC1</strain>
    </source>
</reference>
<dbReference type="Gene3D" id="3.40.50.1980">
    <property type="entry name" value="Nitrogenase molybdenum iron protein domain"/>
    <property type="match status" value="3"/>
</dbReference>
<keyword evidence="3" id="KW-1185">Reference proteome</keyword>
<dbReference type="InterPro" id="IPR000510">
    <property type="entry name" value="Nase/OxRdtase_comp1"/>
</dbReference>
<dbReference type="EC" id="1.18.6.1" evidence="2"/>
<feature type="domain" description="Nitrogenase/oxidoreductase component 1" evidence="1">
    <location>
        <begin position="59"/>
        <end position="434"/>
    </location>
</feature>
<evidence type="ECO:0000313" key="2">
    <source>
        <dbReference type="EMBL" id="BBB89635.1"/>
    </source>
</evidence>
<dbReference type="KEGG" id="mana:MAMMFC1_00268"/>
<dbReference type="InterPro" id="IPR049939">
    <property type="entry name" value="NifE-like"/>
</dbReference>
<dbReference type="PANTHER" id="PTHR42956:SF1">
    <property type="entry name" value="NITROGENASE IRON-MOLYBDENUM COFACTOR BIOSYNTHESIS PROTEIN NIFE"/>
    <property type="match status" value="1"/>
</dbReference>
<gene>
    <name evidence="2" type="primary">nifD_6</name>
    <name evidence="2" type="ORF">MAMMFC1_00268</name>
</gene>
<name>A0A348AEY7_9FIRM</name>
<dbReference type="GO" id="GO:0016163">
    <property type="term" value="F:nitrogenase activity"/>
    <property type="evidence" value="ECO:0007669"/>
    <property type="project" value="UniProtKB-EC"/>
</dbReference>
<evidence type="ECO:0000259" key="1">
    <source>
        <dbReference type="Pfam" id="PF00148"/>
    </source>
</evidence>
<dbReference type="Pfam" id="PF00148">
    <property type="entry name" value="Oxidored_nitro"/>
    <property type="match status" value="1"/>
</dbReference>
<dbReference type="EMBL" id="AP018449">
    <property type="protein sequence ID" value="BBB89635.1"/>
    <property type="molecule type" value="Genomic_DNA"/>
</dbReference>